<dbReference type="GO" id="GO:0009055">
    <property type="term" value="F:electron transfer activity"/>
    <property type="evidence" value="ECO:0007669"/>
    <property type="project" value="InterPro"/>
</dbReference>
<evidence type="ECO:0000256" key="4">
    <source>
        <dbReference type="PROSITE-ProRule" id="PRU00433"/>
    </source>
</evidence>
<feature type="domain" description="Cytochrome c" evidence="5">
    <location>
        <begin position="25"/>
        <end position="123"/>
    </location>
</feature>
<evidence type="ECO:0000313" key="7">
    <source>
        <dbReference type="Proteomes" id="UP000321083"/>
    </source>
</evidence>
<dbReference type="Pfam" id="PF07635">
    <property type="entry name" value="PSCyt1"/>
    <property type="match status" value="1"/>
</dbReference>
<evidence type="ECO:0000256" key="3">
    <source>
        <dbReference type="ARBA" id="ARBA00023004"/>
    </source>
</evidence>
<dbReference type="PROSITE" id="PS51007">
    <property type="entry name" value="CYTC"/>
    <property type="match status" value="1"/>
</dbReference>
<evidence type="ECO:0000256" key="1">
    <source>
        <dbReference type="ARBA" id="ARBA00022617"/>
    </source>
</evidence>
<dbReference type="InterPro" id="IPR009056">
    <property type="entry name" value="Cyt_c-like_dom"/>
</dbReference>
<keyword evidence="1 4" id="KW-0349">Heme</keyword>
<reference evidence="6 7" key="2">
    <citation type="submission" date="2019-08" db="EMBL/GenBank/DDBJ databases">
        <authorList>
            <person name="Henke P."/>
        </authorList>
    </citation>
    <scope>NUCLEOTIDE SEQUENCE [LARGE SCALE GENOMIC DNA]</scope>
    <source>
        <strain evidence="6">Phe10_nw2017</strain>
    </source>
</reference>
<sequence>MRRNFAVSLLLHGLCLLSANNRLLSQDSAGTADFEHNIRPLLLNHCGQCHGPRQQKGGLRLDARSHFFRGGDSGPVIVPGKSLESHLIQRITSADADLQMPPTGPRLTTTEIQLLQNWINAGADWPETEYDRQALIDPRRKHWSFQPLPASVSPPPADSRQHLTDIDRFLLDKLSPLGLSLNPRADRRILIRRAYLVITGLLPTPQQVADFVADESPNAWNNLIETLLSSPHYGERWAQHWLDVIRYADTHGFEVNTPRDNSWPYRDYVIRSLNSDKPWNTFVREQIAGDLLGEDAATGFLVASAVLLPGQIGADDASKRLARQDALDEIIAGTSSAVLGITLACARCHDHKFDPLTQQDY</sequence>
<dbReference type="PANTHER" id="PTHR35889">
    <property type="entry name" value="CYCLOINULO-OLIGOSACCHARIDE FRUCTANOTRANSFERASE-RELATED"/>
    <property type="match status" value="1"/>
</dbReference>
<proteinExistence type="predicted"/>
<evidence type="ECO:0000313" key="6">
    <source>
        <dbReference type="EMBL" id="TWW12287.1"/>
    </source>
</evidence>
<dbReference type="Proteomes" id="UP000321083">
    <property type="component" value="Unassembled WGS sequence"/>
</dbReference>
<evidence type="ECO:0000259" key="5">
    <source>
        <dbReference type="PROSITE" id="PS51007"/>
    </source>
</evidence>
<organism evidence="6 7">
    <name type="scientific">Planctomyces bekefii</name>
    <dbReference type="NCBI Taxonomy" id="1653850"/>
    <lineage>
        <taxon>Bacteria</taxon>
        <taxon>Pseudomonadati</taxon>
        <taxon>Planctomycetota</taxon>
        <taxon>Planctomycetia</taxon>
        <taxon>Planctomycetales</taxon>
        <taxon>Planctomycetaceae</taxon>
        <taxon>Planctomyces</taxon>
    </lineage>
</organism>
<reference evidence="6 7" key="1">
    <citation type="submission" date="2019-08" db="EMBL/GenBank/DDBJ databases">
        <title>100 year-old enigma solved: identification of Planctomyces bekefii, the type genus and species of the phylum Planctomycetes.</title>
        <authorList>
            <person name="Svetlana D.N."/>
            <person name="Overmann J."/>
        </authorList>
    </citation>
    <scope>NUCLEOTIDE SEQUENCE [LARGE SCALE GENOMIC DNA]</scope>
    <source>
        <strain evidence="6">Phe10_nw2017</strain>
    </source>
</reference>
<dbReference type="InterPro" id="IPR011444">
    <property type="entry name" value="DUF1549"/>
</dbReference>
<dbReference type="InterPro" id="IPR036909">
    <property type="entry name" value="Cyt_c-like_dom_sf"/>
</dbReference>
<dbReference type="InterPro" id="IPR011429">
    <property type="entry name" value="Cyt_c_Planctomycete-type"/>
</dbReference>
<gene>
    <name evidence="6" type="ORF">E3A20_02190</name>
</gene>
<keyword evidence="7" id="KW-1185">Reference proteome</keyword>
<keyword evidence="3 4" id="KW-0408">Iron</keyword>
<keyword evidence="2 4" id="KW-0479">Metal-binding</keyword>
<dbReference type="SUPFAM" id="SSF46626">
    <property type="entry name" value="Cytochrome c"/>
    <property type="match status" value="1"/>
</dbReference>
<dbReference type="PANTHER" id="PTHR35889:SF3">
    <property type="entry name" value="F-BOX DOMAIN-CONTAINING PROTEIN"/>
    <property type="match status" value="1"/>
</dbReference>
<dbReference type="GO" id="GO:0020037">
    <property type="term" value="F:heme binding"/>
    <property type="evidence" value="ECO:0007669"/>
    <property type="project" value="InterPro"/>
</dbReference>
<dbReference type="EMBL" id="SRHE01000021">
    <property type="protein sequence ID" value="TWW12287.1"/>
    <property type="molecule type" value="Genomic_DNA"/>
</dbReference>
<evidence type="ECO:0000256" key="2">
    <source>
        <dbReference type="ARBA" id="ARBA00022723"/>
    </source>
</evidence>
<dbReference type="GO" id="GO:0046872">
    <property type="term" value="F:metal ion binding"/>
    <property type="evidence" value="ECO:0007669"/>
    <property type="project" value="UniProtKB-KW"/>
</dbReference>
<protein>
    <recommendedName>
        <fullName evidence="5">Cytochrome c domain-containing protein</fullName>
    </recommendedName>
</protein>
<dbReference type="AlphaFoldDB" id="A0A5C6MDP3"/>
<name>A0A5C6MDP3_9PLAN</name>
<comment type="caution">
    <text evidence="6">The sequence shown here is derived from an EMBL/GenBank/DDBJ whole genome shotgun (WGS) entry which is preliminary data.</text>
</comment>
<accession>A0A5C6MDP3</accession>
<dbReference type="Pfam" id="PF07583">
    <property type="entry name" value="PSCyt2"/>
    <property type="match status" value="1"/>
</dbReference>